<organism evidence="3 4">
    <name type="scientific">Streptomyces bambusae</name>
    <dbReference type="NCBI Taxonomy" id="1550616"/>
    <lineage>
        <taxon>Bacteria</taxon>
        <taxon>Bacillati</taxon>
        <taxon>Actinomycetota</taxon>
        <taxon>Actinomycetes</taxon>
        <taxon>Kitasatosporales</taxon>
        <taxon>Streptomycetaceae</taxon>
        <taxon>Streptomyces</taxon>
    </lineage>
</organism>
<feature type="transmembrane region" description="Helical" evidence="2">
    <location>
        <begin position="276"/>
        <end position="299"/>
    </location>
</feature>
<feature type="compositionally biased region" description="Pro residues" evidence="1">
    <location>
        <begin position="1"/>
        <end position="11"/>
    </location>
</feature>
<keyword evidence="4" id="KW-1185">Reference proteome</keyword>
<feature type="transmembrane region" description="Helical" evidence="2">
    <location>
        <begin position="331"/>
        <end position="350"/>
    </location>
</feature>
<dbReference type="Proteomes" id="UP000812013">
    <property type="component" value="Unassembled WGS sequence"/>
</dbReference>
<protein>
    <recommendedName>
        <fullName evidence="5">Integral membrane protein</fullName>
    </recommendedName>
</protein>
<gene>
    <name evidence="3" type="ORF">GPJ59_22840</name>
</gene>
<dbReference type="RefSeq" id="WP_219669321.1">
    <property type="nucleotide sequence ID" value="NZ_WTFF01000180.1"/>
</dbReference>
<feature type="region of interest" description="Disordered" evidence="1">
    <location>
        <begin position="1"/>
        <end position="27"/>
    </location>
</feature>
<feature type="transmembrane region" description="Helical" evidence="2">
    <location>
        <begin position="46"/>
        <end position="71"/>
    </location>
</feature>
<evidence type="ECO:0000313" key="3">
    <source>
        <dbReference type="EMBL" id="MBW5484635.1"/>
    </source>
</evidence>
<sequence>MDPTAPVPRNPENPENPEGPHPPLTAEEHEEYRRLRKAASVRHRRLRYSGASVLLLLAVLLSPVAVVSAWLDDTITDTDRYVQTVAPLADEPAVQNAVTDKLTDRVVSNVDVKAITEALGRALEQADAPPLIVEKSQALEGPLKSAITSAVHAVVSKVVTSEQFETVWTEANRRVQAAVVKVLTGEGSSAVQASGDEIVLDLSTLTDQLKQRLTEAGFEKASAIPQVDKQIPLLKVDKLNQAQDAMRLLNVVGVWLPVVALALAALAIWCAPAHRVWLMATAVGVGVMMAVLLVGLAVARRIYLDSVPPTTLPPDAAAVIYDTLVRFLRESARTLIVVAVITLLAAYLYGPGRGARVVRHAAGQATGAGGRSLERLGLRTGSTGHWLDGHRPWTTGVVIGAGALTLLLWNHPTPGVVAVVFGIVVLVLALLGVLAAAPGDEPHPGREAAPPTRSE</sequence>
<feature type="transmembrane region" description="Helical" evidence="2">
    <location>
        <begin position="392"/>
        <end position="409"/>
    </location>
</feature>
<feature type="transmembrane region" description="Helical" evidence="2">
    <location>
        <begin position="415"/>
        <end position="437"/>
    </location>
</feature>
<keyword evidence="2" id="KW-1133">Transmembrane helix</keyword>
<evidence type="ECO:0000256" key="2">
    <source>
        <dbReference type="SAM" id="Phobius"/>
    </source>
</evidence>
<evidence type="ECO:0000256" key="1">
    <source>
        <dbReference type="SAM" id="MobiDB-lite"/>
    </source>
</evidence>
<dbReference type="EMBL" id="WTFF01000180">
    <property type="protein sequence ID" value="MBW5484635.1"/>
    <property type="molecule type" value="Genomic_DNA"/>
</dbReference>
<keyword evidence="2" id="KW-0812">Transmembrane</keyword>
<proteinExistence type="predicted"/>
<evidence type="ECO:0000313" key="4">
    <source>
        <dbReference type="Proteomes" id="UP000812013"/>
    </source>
</evidence>
<accession>A0ABS6ZA43</accession>
<evidence type="ECO:0008006" key="5">
    <source>
        <dbReference type="Google" id="ProtNLM"/>
    </source>
</evidence>
<comment type="caution">
    <text evidence="3">The sequence shown here is derived from an EMBL/GenBank/DDBJ whole genome shotgun (WGS) entry which is preliminary data.</text>
</comment>
<feature type="transmembrane region" description="Helical" evidence="2">
    <location>
        <begin position="248"/>
        <end position="269"/>
    </location>
</feature>
<keyword evidence="2" id="KW-0472">Membrane</keyword>
<name>A0ABS6ZA43_9ACTN</name>
<reference evidence="3 4" key="1">
    <citation type="submission" date="2019-12" db="EMBL/GenBank/DDBJ databases">
        <title>Genome sequence of Streptomyces bambusae.</title>
        <authorList>
            <person name="Bansal K."/>
            <person name="Choksket S."/>
            <person name="Korpole S."/>
            <person name="Patil P.B."/>
        </authorList>
    </citation>
    <scope>NUCLEOTIDE SEQUENCE [LARGE SCALE GENOMIC DNA]</scope>
    <source>
        <strain evidence="3 4">SK60</strain>
    </source>
</reference>